<keyword evidence="3" id="KW-1185">Reference proteome</keyword>
<dbReference type="PANTHER" id="PTHR40446">
    <property type="entry name" value="N-ACETYLGLUCOSAMINE-1-PHOSPHODIESTER ALPHA-N-ACETYLGLUCOSAMINIDASE"/>
    <property type="match status" value="1"/>
</dbReference>
<dbReference type="Proteomes" id="UP000546162">
    <property type="component" value="Unassembled WGS sequence"/>
</dbReference>
<dbReference type="RefSeq" id="WP_185044579.1">
    <property type="nucleotide sequence ID" value="NZ_BAABFG010000005.1"/>
</dbReference>
<dbReference type="PANTHER" id="PTHR40446:SF2">
    <property type="entry name" value="N-ACETYLGLUCOSAMINE-1-PHOSPHODIESTER ALPHA-N-ACETYLGLUCOSAMINIDASE"/>
    <property type="match status" value="1"/>
</dbReference>
<proteinExistence type="predicted"/>
<dbReference type="InterPro" id="IPR018711">
    <property type="entry name" value="NAGPA"/>
</dbReference>
<dbReference type="InterPro" id="IPR006311">
    <property type="entry name" value="TAT_signal"/>
</dbReference>
<comment type="caution">
    <text evidence="2">The sequence shown here is derived from an EMBL/GenBank/DDBJ whole genome shotgun (WGS) entry which is preliminary data.</text>
</comment>
<evidence type="ECO:0000313" key="3">
    <source>
        <dbReference type="Proteomes" id="UP000546162"/>
    </source>
</evidence>
<name>A0A7W7H5W6_9ACTN</name>
<organism evidence="2 3">
    <name type="scientific">Actinoplanes octamycinicus</name>
    <dbReference type="NCBI Taxonomy" id="135948"/>
    <lineage>
        <taxon>Bacteria</taxon>
        <taxon>Bacillati</taxon>
        <taxon>Actinomycetota</taxon>
        <taxon>Actinomycetes</taxon>
        <taxon>Micromonosporales</taxon>
        <taxon>Micromonosporaceae</taxon>
        <taxon>Actinoplanes</taxon>
    </lineage>
</organism>
<accession>A0A7W7H5W6</accession>
<gene>
    <name evidence="2" type="ORF">BJY16_007876</name>
</gene>
<evidence type="ECO:0000313" key="2">
    <source>
        <dbReference type="EMBL" id="MBB4744417.1"/>
    </source>
</evidence>
<feature type="domain" description="Phosphodiester glycosidase" evidence="1">
    <location>
        <begin position="134"/>
        <end position="313"/>
    </location>
</feature>
<sequence length="315" mass="32574">MTSANTSEKRLSRRGFLGGGLGVLAAAAGAGGWALNRYVIDHVEVSGASALTAANVVEAQAAGDGTATATSYTSDTAAIAISTVSTGSGSDKVTCFVADIKIKDATIVRSAFANDQFGENITANPSVIATSVHAVLAINGDYYGFRDTGIVIRNGVKFRDAGARQGLAFYADGTAKLYDETATSADELIAAGVWNTLSFGPGLVEDGKVLDGIDRVEVDTNFGNHSIQGNQPRTGVGLIDANHLLWVVVDGRSSGYSRGVTMTEFAQIFADRGAQVAYNIDGGGSSAMVFRDRLVNNPLGTGQERGTSDILYVAG</sequence>
<dbReference type="PROSITE" id="PS51318">
    <property type="entry name" value="TAT"/>
    <property type="match status" value="1"/>
</dbReference>
<protein>
    <submittedName>
        <fullName evidence="2">Exopolysaccharide biosynthesis protein</fullName>
    </submittedName>
</protein>
<dbReference type="Pfam" id="PF09992">
    <property type="entry name" value="NAGPA"/>
    <property type="match status" value="1"/>
</dbReference>
<dbReference type="AlphaFoldDB" id="A0A7W7H5W6"/>
<dbReference type="EMBL" id="JACHNB010000001">
    <property type="protein sequence ID" value="MBB4744417.1"/>
    <property type="molecule type" value="Genomic_DNA"/>
</dbReference>
<reference evidence="2 3" key="1">
    <citation type="submission" date="2020-08" db="EMBL/GenBank/DDBJ databases">
        <title>Sequencing the genomes of 1000 actinobacteria strains.</title>
        <authorList>
            <person name="Klenk H.-P."/>
        </authorList>
    </citation>
    <scope>NUCLEOTIDE SEQUENCE [LARGE SCALE GENOMIC DNA]</scope>
    <source>
        <strain evidence="2 3">DSM 45809</strain>
    </source>
</reference>
<evidence type="ECO:0000259" key="1">
    <source>
        <dbReference type="Pfam" id="PF09992"/>
    </source>
</evidence>